<geneLocation type="plasmid" evidence="1 2">
    <name>p1</name>
</geneLocation>
<gene>
    <name evidence="1" type="ORF">HH195_11585</name>
</gene>
<evidence type="ECO:0000313" key="2">
    <source>
        <dbReference type="Proteomes" id="UP000594603"/>
    </source>
</evidence>
<reference evidence="1" key="1">
    <citation type="submission" date="2020-04" db="EMBL/GenBank/DDBJ databases">
        <title>A novel bacterium ('Candidatus Sarcina troglodytae' sp. nov.) linked to a protracted, uniformly lethal epizootic among sanctuary western chimpanzees (Pan troglodytes verus) in Sierra Leone.</title>
        <authorList>
            <person name="Owens L.A."/>
            <person name="Colitti B."/>
            <person name="Hirji I."/>
            <person name="Pizaro A."/>
            <person name="Jaffe J.E."/>
            <person name="Moittie S."/>
            <person name="Bishop-Lilly K.A."/>
            <person name="Estrella L.A."/>
            <person name="Voegtly L.J."/>
            <person name="Kuhn J.H."/>
            <person name="Suen G."/>
            <person name="Deblois C.L."/>
            <person name="Dunn C."/>
            <person name="Juan-Salles C."/>
            <person name="Goldberg T.L."/>
        </authorList>
    </citation>
    <scope>NUCLEOTIDE SEQUENCE</scope>
    <source>
        <strain evidence="1">JB2</strain>
    </source>
</reference>
<keyword evidence="2" id="KW-1185">Reference proteome</keyword>
<name>A0ACD1BGD2_9CLOT</name>
<keyword evidence="1" id="KW-0614">Plasmid</keyword>
<accession>A0ACD1BGD2</accession>
<sequence length="54" mass="6282">MKNIGKIDEDHVKYLDRKSNIPKEKFLMLGDNRASSNDVSAKAQFIIYSLNRIR</sequence>
<proteinExistence type="predicted"/>
<organism evidence="1 2">
    <name type="scientific">Candidatus Sarcina troglodytae</name>
    <dbReference type="NCBI Taxonomy" id="2726954"/>
    <lineage>
        <taxon>Bacteria</taxon>
        <taxon>Bacillati</taxon>
        <taxon>Bacillota</taxon>
        <taxon>Clostridia</taxon>
        <taxon>Eubacteriales</taxon>
        <taxon>Clostridiaceae</taxon>
        <taxon>Sarcina</taxon>
    </lineage>
</organism>
<dbReference type="EMBL" id="CP051755">
    <property type="protein sequence ID" value="QPJ86604.1"/>
    <property type="molecule type" value="Genomic_DNA"/>
</dbReference>
<evidence type="ECO:0000313" key="1">
    <source>
        <dbReference type="EMBL" id="QPJ86604.1"/>
    </source>
</evidence>
<protein>
    <submittedName>
        <fullName evidence="1">Uncharacterized protein</fullName>
    </submittedName>
</protein>
<dbReference type="Proteomes" id="UP000594603">
    <property type="component" value="Plasmid p1"/>
</dbReference>